<evidence type="ECO:0008006" key="2">
    <source>
        <dbReference type="Google" id="ProtNLM"/>
    </source>
</evidence>
<organism evidence="1">
    <name type="scientific">Caldithrix abyssi</name>
    <dbReference type="NCBI Taxonomy" id="187145"/>
    <lineage>
        <taxon>Bacteria</taxon>
        <taxon>Pseudomonadati</taxon>
        <taxon>Calditrichota</taxon>
        <taxon>Calditrichia</taxon>
        <taxon>Calditrichales</taxon>
        <taxon>Calditrichaceae</taxon>
        <taxon>Caldithrix</taxon>
    </lineage>
</organism>
<evidence type="ECO:0000313" key="1">
    <source>
        <dbReference type="EMBL" id="HHJ52519.1"/>
    </source>
</evidence>
<proteinExistence type="predicted"/>
<reference evidence="1" key="1">
    <citation type="journal article" date="2020" name="mSystems">
        <title>Genome- and Community-Level Interaction Insights into Carbon Utilization and Element Cycling Functions of Hydrothermarchaeota in Hydrothermal Sediment.</title>
        <authorList>
            <person name="Zhou Z."/>
            <person name="Liu Y."/>
            <person name="Xu W."/>
            <person name="Pan J."/>
            <person name="Luo Z.H."/>
            <person name="Li M."/>
        </authorList>
    </citation>
    <scope>NUCLEOTIDE SEQUENCE [LARGE SCALE GENOMIC DNA]</scope>
    <source>
        <strain evidence="1">HyVt-527</strain>
    </source>
</reference>
<dbReference type="Proteomes" id="UP000886124">
    <property type="component" value="Unassembled WGS sequence"/>
</dbReference>
<protein>
    <recommendedName>
        <fullName evidence="2">T9SS type A sorting domain-containing protein</fullName>
    </recommendedName>
</protein>
<sequence length="276" mass="30282">MRLLLFILLLSVQFVLGQTTIAYTSFEELTAVGGKYVDSLDAATDHALVNHANQPYVNYTSTGGELGFSSYYYNTRNDVGLTDGDYVGVTNYTGAVGSYPDGSNGFQLSDCDGKMETTFDEVNLSGHTSAYVSIAYFVQETGWESDDEIRIWVVVDGGTEIDLLNTAGSDIDDLGIEDAWDTLEVALTGYSTATLKVSLDCNSGDEALYIDNIQFTEESISAIEPVSDHKVVKQYKLYSNYPNPFNPTTTLKFDVPQNTRNVELSIYNILGVKVKT</sequence>
<accession>A0A7V5PNT8</accession>
<name>A0A7V5PNT8_CALAY</name>
<gene>
    <name evidence="1" type="ORF">ENJ89_04940</name>
</gene>
<dbReference type="EMBL" id="DROD01000334">
    <property type="protein sequence ID" value="HHJ52519.1"/>
    <property type="molecule type" value="Genomic_DNA"/>
</dbReference>
<dbReference type="AlphaFoldDB" id="A0A7V5PNT8"/>
<comment type="caution">
    <text evidence="1">The sequence shown here is derived from an EMBL/GenBank/DDBJ whole genome shotgun (WGS) entry which is preliminary data.</text>
</comment>
<feature type="non-terminal residue" evidence="1">
    <location>
        <position position="276"/>
    </location>
</feature>